<evidence type="ECO:0000256" key="8">
    <source>
        <dbReference type="ARBA" id="ARBA00023224"/>
    </source>
</evidence>
<comment type="similarity">
    <text evidence="9">Belongs to the insect chemoreceptor superfamily. Heteromeric odorant receptor channel (TC 1.A.69) family.</text>
</comment>
<sequence>MNRKSENNKACRREDIISLEYYIANLLLVLGYACIWPVKSFSLLKILLSTAATIVFILTNFLLLFSEIVALTMNNDLKLFANIIGVIGMHVVGLIKWCYCIRKNREIIDLVEKLEKCHVLCQRIDNSEEGYRIYRNEMEHTRKYSNFFVCCWTFACIYGVLHWCANPLLLEWAPNQINSINQTLKKRNLPYVGWYPINTNDIYNYVCLYLMQIIGGISSALGIICYDTFYVTTLMVICAQFQYINIILMKIDFDNVPEAIFVLENKLKNCVNCHTEIIKFLKMLQTFSGPTMFVQCIETLIIICLVSFEASAIKVAGLQIAHSVYSCGWEFMAIEKREQMDFGKQLKLYNVGRLVQTIMVRAQRPIVLTGGPFYVLSLETFRVPALLPGDHKKRVGCGLLTLSHAILSRQLRVLTVASVMLADKMVYLLYATG</sequence>
<evidence type="ECO:0000256" key="1">
    <source>
        <dbReference type="ARBA" id="ARBA00004141"/>
    </source>
</evidence>
<dbReference type="Pfam" id="PF02949">
    <property type="entry name" value="7tm_6"/>
    <property type="match status" value="1"/>
</dbReference>
<keyword evidence="6 9" id="KW-0472">Membrane</keyword>
<keyword evidence="4 9" id="KW-0552">Olfaction</keyword>
<dbReference type="InterPro" id="IPR004117">
    <property type="entry name" value="7tm6_olfct_rcpt"/>
</dbReference>
<dbReference type="Proteomes" id="UP000075809">
    <property type="component" value="Unassembled WGS sequence"/>
</dbReference>
<reference evidence="10 11" key="1">
    <citation type="submission" date="2015-09" db="EMBL/GenBank/DDBJ databases">
        <title>Trachymyrmex zeteki WGS genome.</title>
        <authorList>
            <person name="Nygaard S."/>
            <person name="Hu H."/>
            <person name="Boomsma J."/>
            <person name="Zhang G."/>
        </authorList>
    </citation>
    <scope>NUCLEOTIDE SEQUENCE [LARGE SCALE GENOMIC DNA]</scope>
    <source>
        <strain evidence="10">Tzet28-1</strain>
        <tissue evidence="10">Whole body</tissue>
    </source>
</reference>
<dbReference type="AlphaFoldDB" id="A0A151WHN2"/>
<comment type="subcellular location">
    <subcellularLocation>
        <location evidence="9">Cell membrane</location>
        <topology evidence="9">Multi-pass membrane protein</topology>
    </subcellularLocation>
    <subcellularLocation>
        <location evidence="1">Membrane</location>
        <topology evidence="1">Multi-pass membrane protein</topology>
    </subcellularLocation>
</comment>
<keyword evidence="2 9" id="KW-0716">Sensory transduction</keyword>
<evidence type="ECO:0000256" key="9">
    <source>
        <dbReference type="RuleBase" id="RU351113"/>
    </source>
</evidence>
<proteinExistence type="inferred from homology"/>
<evidence type="ECO:0000256" key="2">
    <source>
        <dbReference type="ARBA" id="ARBA00022606"/>
    </source>
</evidence>
<evidence type="ECO:0000313" key="10">
    <source>
        <dbReference type="EMBL" id="KYQ47330.1"/>
    </source>
</evidence>
<dbReference type="GO" id="GO:0004984">
    <property type="term" value="F:olfactory receptor activity"/>
    <property type="evidence" value="ECO:0007669"/>
    <property type="project" value="InterPro"/>
</dbReference>
<gene>
    <name evidence="10" type="ORF">ALC60_13663</name>
</gene>
<feature type="transmembrane region" description="Helical" evidence="9">
    <location>
        <begin position="79"/>
        <end position="99"/>
    </location>
</feature>
<evidence type="ECO:0000256" key="6">
    <source>
        <dbReference type="ARBA" id="ARBA00023136"/>
    </source>
</evidence>
<keyword evidence="8 9" id="KW-0807">Transducer</keyword>
<keyword evidence="5 9" id="KW-1133">Transmembrane helix</keyword>
<keyword evidence="3 9" id="KW-0812">Transmembrane</keyword>
<evidence type="ECO:0000313" key="11">
    <source>
        <dbReference type="Proteomes" id="UP000075809"/>
    </source>
</evidence>
<dbReference type="EMBL" id="KQ983114">
    <property type="protein sequence ID" value="KYQ47330.1"/>
    <property type="molecule type" value="Genomic_DNA"/>
</dbReference>
<organism evidence="10 11">
    <name type="scientific">Mycetomoellerius zeteki</name>
    <dbReference type="NCBI Taxonomy" id="64791"/>
    <lineage>
        <taxon>Eukaryota</taxon>
        <taxon>Metazoa</taxon>
        <taxon>Ecdysozoa</taxon>
        <taxon>Arthropoda</taxon>
        <taxon>Hexapoda</taxon>
        <taxon>Insecta</taxon>
        <taxon>Pterygota</taxon>
        <taxon>Neoptera</taxon>
        <taxon>Endopterygota</taxon>
        <taxon>Hymenoptera</taxon>
        <taxon>Apocrita</taxon>
        <taxon>Aculeata</taxon>
        <taxon>Formicoidea</taxon>
        <taxon>Formicidae</taxon>
        <taxon>Myrmicinae</taxon>
        <taxon>Mycetomoellerius</taxon>
    </lineage>
</organism>
<dbReference type="GO" id="GO:0005886">
    <property type="term" value="C:plasma membrane"/>
    <property type="evidence" value="ECO:0007669"/>
    <property type="project" value="UniProtKB-SubCell"/>
</dbReference>
<comment type="caution">
    <text evidence="9">Lacks conserved residue(s) required for the propagation of feature annotation.</text>
</comment>
<name>A0A151WHN2_9HYME</name>
<dbReference type="PANTHER" id="PTHR21137:SF42">
    <property type="entry name" value="ODORANT RECEPTOR 83A"/>
    <property type="match status" value="1"/>
</dbReference>
<feature type="transmembrane region" description="Helical" evidence="9">
    <location>
        <begin position="202"/>
        <end position="226"/>
    </location>
</feature>
<protein>
    <recommendedName>
        <fullName evidence="9">Odorant receptor</fullName>
    </recommendedName>
</protein>
<dbReference type="PROSITE" id="PS51257">
    <property type="entry name" value="PROKAR_LIPOPROTEIN"/>
    <property type="match status" value="1"/>
</dbReference>
<dbReference type="GO" id="GO:0005549">
    <property type="term" value="F:odorant binding"/>
    <property type="evidence" value="ECO:0007669"/>
    <property type="project" value="InterPro"/>
</dbReference>
<evidence type="ECO:0000256" key="5">
    <source>
        <dbReference type="ARBA" id="ARBA00022989"/>
    </source>
</evidence>
<feature type="transmembrane region" description="Helical" evidence="9">
    <location>
        <begin position="50"/>
        <end position="73"/>
    </location>
</feature>
<keyword evidence="7 9" id="KW-0675">Receptor</keyword>
<dbReference type="STRING" id="64791.A0A151WHN2"/>
<evidence type="ECO:0000256" key="3">
    <source>
        <dbReference type="ARBA" id="ARBA00022692"/>
    </source>
</evidence>
<keyword evidence="11" id="KW-1185">Reference proteome</keyword>
<dbReference type="PANTHER" id="PTHR21137">
    <property type="entry name" value="ODORANT RECEPTOR"/>
    <property type="match status" value="1"/>
</dbReference>
<accession>A0A151WHN2</accession>
<evidence type="ECO:0000256" key="4">
    <source>
        <dbReference type="ARBA" id="ARBA00022725"/>
    </source>
</evidence>
<evidence type="ECO:0000256" key="7">
    <source>
        <dbReference type="ARBA" id="ARBA00023170"/>
    </source>
</evidence>
<feature type="transmembrane region" description="Helical" evidence="9">
    <location>
        <begin position="144"/>
        <end position="163"/>
    </location>
</feature>
<dbReference type="GO" id="GO:0007165">
    <property type="term" value="P:signal transduction"/>
    <property type="evidence" value="ECO:0007669"/>
    <property type="project" value="UniProtKB-KW"/>
</dbReference>